<evidence type="ECO:0000313" key="4">
    <source>
        <dbReference type="Proteomes" id="UP000824120"/>
    </source>
</evidence>
<feature type="region of interest" description="Disordered" evidence="1">
    <location>
        <begin position="94"/>
        <end position="116"/>
    </location>
</feature>
<dbReference type="AlphaFoldDB" id="A0A9J5X0K4"/>
<dbReference type="OrthoDB" id="1928111at2759"/>
<keyword evidence="2" id="KW-0812">Transmembrane</keyword>
<keyword evidence="4" id="KW-1185">Reference proteome</keyword>
<keyword evidence="2" id="KW-0472">Membrane</keyword>
<protein>
    <recommendedName>
        <fullName evidence="5">Transmembrane protein</fullName>
    </recommendedName>
</protein>
<accession>A0A9J5X0K4</accession>
<evidence type="ECO:0000256" key="1">
    <source>
        <dbReference type="SAM" id="MobiDB-lite"/>
    </source>
</evidence>
<dbReference type="PANTHER" id="PTHR33429">
    <property type="entry name" value="OS02G0708000 PROTEIN-RELATED"/>
    <property type="match status" value="1"/>
</dbReference>
<dbReference type="PANTHER" id="PTHR33429:SF2">
    <property type="entry name" value="OS01G0888850 PROTEIN"/>
    <property type="match status" value="1"/>
</dbReference>
<keyword evidence="2" id="KW-1133">Transmembrane helix</keyword>
<organism evidence="3 4">
    <name type="scientific">Solanum commersonii</name>
    <name type="common">Commerson's wild potato</name>
    <name type="synonym">Commerson's nightshade</name>
    <dbReference type="NCBI Taxonomy" id="4109"/>
    <lineage>
        <taxon>Eukaryota</taxon>
        <taxon>Viridiplantae</taxon>
        <taxon>Streptophyta</taxon>
        <taxon>Embryophyta</taxon>
        <taxon>Tracheophyta</taxon>
        <taxon>Spermatophyta</taxon>
        <taxon>Magnoliopsida</taxon>
        <taxon>eudicotyledons</taxon>
        <taxon>Gunneridae</taxon>
        <taxon>Pentapetalae</taxon>
        <taxon>asterids</taxon>
        <taxon>lamiids</taxon>
        <taxon>Solanales</taxon>
        <taxon>Solanaceae</taxon>
        <taxon>Solanoideae</taxon>
        <taxon>Solaneae</taxon>
        <taxon>Solanum</taxon>
    </lineage>
</organism>
<comment type="caution">
    <text evidence="3">The sequence shown here is derived from an EMBL/GenBank/DDBJ whole genome shotgun (WGS) entry which is preliminary data.</text>
</comment>
<dbReference type="EMBL" id="JACXVP010000010">
    <property type="protein sequence ID" value="KAG5581611.1"/>
    <property type="molecule type" value="Genomic_DNA"/>
</dbReference>
<reference evidence="3 4" key="1">
    <citation type="submission" date="2020-09" db="EMBL/GenBank/DDBJ databases">
        <title>De no assembly of potato wild relative species, Solanum commersonii.</title>
        <authorList>
            <person name="Cho K."/>
        </authorList>
    </citation>
    <scope>NUCLEOTIDE SEQUENCE [LARGE SCALE GENOMIC DNA]</scope>
    <source>
        <strain evidence="3">LZ3.2</strain>
        <tissue evidence="3">Leaf</tissue>
    </source>
</reference>
<evidence type="ECO:0000313" key="3">
    <source>
        <dbReference type="EMBL" id="KAG5581611.1"/>
    </source>
</evidence>
<evidence type="ECO:0000256" key="2">
    <source>
        <dbReference type="SAM" id="Phobius"/>
    </source>
</evidence>
<dbReference type="Proteomes" id="UP000824120">
    <property type="component" value="Chromosome 10"/>
</dbReference>
<feature type="transmembrane region" description="Helical" evidence="2">
    <location>
        <begin position="23"/>
        <end position="43"/>
    </location>
</feature>
<sequence>MSLPPPMIVDQQAYSDHRDHGSVGPVIAILIAIFVLGAISVMIGRVCSGHGLMGRCYYDFEGWVETNCGSCIDGWVNPISPGVTGSPPVVVENYGSHTNTPISESVREREEEEAYS</sequence>
<proteinExistence type="predicted"/>
<name>A0A9J5X0K4_SOLCO</name>
<evidence type="ECO:0008006" key="5">
    <source>
        <dbReference type="Google" id="ProtNLM"/>
    </source>
</evidence>
<gene>
    <name evidence="3" type="ORF">H5410_052238</name>
</gene>